<sequence length="97" mass="10175">MTQHAHPAPRGAFMALSDLGLGTPATVVQLVAHASEPSVVARLEELGFLPGESVEVVQRGPGGREPLAVRVGDTMFALRLLEARCVQVGMGTEVCAR</sequence>
<accession>A0ABW7FU64</accession>
<dbReference type="RefSeq" id="WP_394459586.1">
    <property type="nucleotide sequence ID" value="NZ_JBIGHZ010000002.1"/>
</dbReference>
<dbReference type="PANTHER" id="PTHR42954:SF2">
    <property type="entry name" value="FE(2+) TRANSPORT PROTEIN A"/>
    <property type="match status" value="1"/>
</dbReference>
<dbReference type="Pfam" id="PF04023">
    <property type="entry name" value="FeoA"/>
    <property type="match status" value="1"/>
</dbReference>
<dbReference type="SMART" id="SM00899">
    <property type="entry name" value="FeoA"/>
    <property type="match status" value="1"/>
</dbReference>
<name>A0ABW7FU64_9BURK</name>
<dbReference type="Gene3D" id="2.30.30.90">
    <property type="match status" value="1"/>
</dbReference>
<gene>
    <name evidence="3" type="ORF">ACG0Z6_06275</name>
</gene>
<dbReference type="InterPro" id="IPR007167">
    <property type="entry name" value="Fe-transptr_FeoA-like"/>
</dbReference>
<keyword evidence="4" id="KW-1185">Reference proteome</keyword>
<keyword evidence="1" id="KW-0408">Iron</keyword>
<reference evidence="3 4" key="1">
    <citation type="submission" date="2024-08" db="EMBL/GenBank/DDBJ databases">
        <authorList>
            <person name="Lu H."/>
        </authorList>
    </citation>
    <scope>NUCLEOTIDE SEQUENCE [LARGE SCALE GENOMIC DNA]</scope>
    <source>
        <strain evidence="3 4">BYS180W</strain>
    </source>
</reference>
<dbReference type="SUPFAM" id="SSF50037">
    <property type="entry name" value="C-terminal domain of transcriptional repressors"/>
    <property type="match status" value="1"/>
</dbReference>
<evidence type="ECO:0000259" key="2">
    <source>
        <dbReference type="SMART" id="SM00899"/>
    </source>
</evidence>
<evidence type="ECO:0000313" key="4">
    <source>
        <dbReference type="Proteomes" id="UP001606099"/>
    </source>
</evidence>
<feature type="domain" description="Ferrous iron transporter FeoA-like" evidence="2">
    <location>
        <begin position="14"/>
        <end position="90"/>
    </location>
</feature>
<dbReference type="InterPro" id="IPR038157">
    <property type="entry name" value="FeoA_core_dom"/>
</dbReference>
<comment type="caution">
    <text evidence="3">The sequence shown here is derived from an EMBL/GenBank/DDBJ whole genome shotgun (WGS) entry which is preliminary data.</text>
</comment>
<dbReference type="InterPro" id="IPR008988">
    <property type="entry name" value="Transcriptional_repressor_C"/>
</dbReference>
<evidence type="ECO:0000256" key="1">
    <source>
        <dbReference type="ARBA" id="ARBA00023004"/>
    </source>
</evidence>
<protein>
    <submittedName>
        <fullName evidence="3">Ferrous iron transport protein A</fullName>
    </submittedName>
</protein>
<organism evidence="3 4">
    <name type="scientific">Roseateles rivi</name>
    <dbReference type="NCBI Taxonomy" id="3299028"/>
    <lineage>
        <taxon>Bacteria</taxon>
        <taxon>Pseudomonadati</taxon>
        <taxon>Pseudomonadota</taxon>
        <taxon>Betaproteobacteria</taxon>
        <taxon>Burkholderiales</taxon>
        <taxon>Sphaerotilaceae</taxon>
        <taxon>Roseateles</taxon>
    </lineage>
</organism>
<dbReference type="InterPro" id="IPR052713">
    <property type="entry name" value="FeoA"/>
</dbReference>
<dbReference type="Proteomes" id="UP001606099">
    <property type="component" value="Unassembled WGS sequence"/>
</dbReference>
<dbReference type="PANTHER" id="PTHR42954">
    <property type="entry name" value="FE(2+) TRANSPORT PROTEIN A"/>
    <property type="match status" value="1"/>
</dbReference>
<dbReference type="EMBL" id="JBIGHZ010000002">
    <property type="protein sequence ID" value="MFG6447852.1"/>
    <property type="molecule type" value="Genomic_DNA"/>
</dbReference>
<proteinExistence type="predicted"/>
<evidence type="ECO:0000313" key="3">
    <source>
        <dbReference type="EMBL" id="MFG6447852.1"/>
    </source>
</evidence>